<keyword evidence="6" id="KW-1185">Reference proteome</keyword>
<dbReference type="Gene3D" id="3.90.180.10">
    <property type="entry name" value="Medium-chain alcohol dehydrogenases, catalytic domain"/>
    <property type="match status" value="1"/>
</dbReference>
<dbReference type="PaxDb" id="880073-Calab_2443"/>
<dbReference type="InterPro" id="IPR020843">
    <property type="entry name" value="ER"/>
</dbReference>
<dbReference type="InParanoid" id="H1XYY2"/>
<dbReference type="PANTHER" id="PTHR48106:SF18">
    <property type="entry name" value="QUINONE OXIDOREDUCTASE PIG3"/>
    <property type="match status" value="1"/>
</dbReference>
<dbReference type="SUPFAM" id="SSF51735">
    <property type="entry name" value="NAD(P)-binding Rossmann-fold domains"/>
    <property type="match status" value="1"/>
</dbReference>
<dbReference type="Proteomes" id="UP000183868">
    <property type="component" value="Chromosome"/>
</dbReference>
<dbReference type="PANTHER" id="PTHR48106">
    <property type="entry name" value="QUINONE OXIDOREDUCTASE PIG3-RELATED"/>
    <property type="match status" value="1"/>
</dbReference>
<dbReference type="Proteomes" id="UP000004671">
    <property type="component" value="Chromosome"/>
</dbReference>
<sequence length="340" mass="37260">MKAILLEGKGGPEVLKLKEVPEPKPGKGEVCVKLDYAGVNYAEILSRKGLYGWKPKGAYTPGMEGSGVIEAVGEGVSPTLIGQRVMVGAKFGCYAEKVVVPAHLAIPALKQFSQQENAAFLVNYMTAWVALFEMAKVQPGETMLITAAAGGVGSAAVQLCVKWGCTVIGLAGSDEKLALVKKLGAAHAVNYRDADYHQKIEQLTGGVDVILEMVGGDIYKKNLKLIRFFGRIVVAGFASFNLKKWNPFSWYKTWKDLPRIDIATMSHKSIGIFAFHLGYLLKDTERTMQCFERLREFVTKHDIHPIVGKIFPLEQAAEAHRFIESRKSTGKVLLKMNGAE</sequence>
<feature type="domain" description="Enoyl reductase (ER)" evidence="3">
    <location>
        <begin position="10"/>
        <end position="334"/>
    </location>
</feature>
<dbReference type="EMBL" id="CM001402">
    <property type="protein sequence ID" value="EHO42053.1"/>
    <property type="molecule type" value="Genomic_DNA"/>
</dbReference>
<evidence type="ECO:0000256" key="1">
    <source>
        <dbReference type="ARBA" id="ARBA00022857"/>
    </source>
</evidence>
<dbReference type="CDD" id="cd08241">
    <property type="entry name" value="QOR1"/>
    <property type="match status" value="1"/>
</dbReference>
<dbReference type="GO" id="GO:0070402">
    <property type="term" value="F:NADPH binding"/>
    <property type="evidence" value="ECO:0007669"/>
    <property type="project" value="TreeGrafter"/>
</dbReference>
<name>H1XYY2_CALAY</name>
<evidence type="ECO:0000259" key="3">
    <source>
        <dbReference type="SMART" id="SM00829"/>
    </source>
</evidence>
<organism evidence="5 6">
    <name type="scientific">Caldithrix abyssi DSM 13497</name>
    <dbReference type="NCBI Taxonomy" id="880073"/>
    <lineage>
        <taxon>Bacteria</taxon>
        <taxon>Pseudomonadati</taxon>
        <taxon>Calditrichota</taxon>
        <taxon>Calditrichia</taxon>
        <taxon>Calditrichales</taxon>
        <taxon>Calditrichaceae</taxon>
        <taxon>Caldithrix</taxon>
    </lineage>
</organism>
<dbReference type="HOGENOM" id="CLU_026673_3_4_0"/>
<keyword evidence="1" id="KW-0521">NADP</keyword>
<dbReference type="STRING" id="880073.Cabys_1256"/>
<dbReference type="InterPro" id="IPR013149">
    <property type="entry name" value="ADH-like_C"/>
</dbReference>
<keyword evidence="2" id="KW-0560">Oxidoreductase</keyword>
<reference evidence="5 6" key="1">
    <citation type="submission" date="2011-09" db="EMBL/GenBank/DDBJ databases">
        <title>The permanent draft genome of Caldithrix abyssi DSM 13497.</title>
        <authorList>
            <consortium name="US DOE Joint Genome Institute (JGI-PGF)"/>
            <person name="Lucas S."/>
            <person name="Han J."/>
            <person name="Lapidus A."/>
            <person name="Bruce D."/>
            <person name="Goodwin L."/>
            <person name="Pitluck S."/>
            <person name="Peters L."/>
            <person name="Kyrpides N."/>
            <person name="Mavromatis K."/>
            <person name="Ivanova N."/>
            <person name="Mikhailova N."/>
            <person name="Chertkov O."/>
            <person name="Detter J.C."/>
            <person name="Tapia R."/>
            <person name="Han C."/>
            <person name="Land M."/>
            <person name="Hauser L."/>
            <person name="Markowitz V."/>
            <person name="Cheng J.-F."/>
            <person name="Hugenholtz P."/>
            <person name="Woyke T."/>
            <person name="Wu D."/>
            <person name="Spring S."/>
            <person name="Brambilla E."/>
            <person name="Klenk H.-P."/>
            <person name="Eisen J.A."/>
        </authorList>
    </citation>
    <scope>NUCLEOTIDE SEQUENCE [LARGE SCALE GENOMIC DNA]</scope>
    <source>
        <strain evidence="5 6">DSM 13497</strain>
    </source>
</reference>
<reference evidence="4 7" key="2">
    <citation type="submission" date="2016-11" db="EMBL/GenBank/DDBJ databases">
        <title>Genomic analysis of Caldithrix abyssi and proposal of a novel bacterial phylum Caldithrichaeota.</title>
        <authorList>
            <person name="Kublanov I."/>
            <person name="Sigalova O."/>
            <person name="Gavrilov S."/>
            <person name="Lebedinsky A."/>
            <person name="Ivanova N."/>
            <person name="Daum C."/>
            <person name="Reddy T."/>
            <person name="Klenk H.P."/>
            <person name="Goker M."/>
            <person name="Reva O."/>
            <person name="Miroshnichenko M."/>
            <person name="Kyprides N."/>
            <person name="Woyke T."/>
            <person name="Gelfand M."/>
        </authorList>
    </citation>
    <scope>NUCLEOTIDE SEQUENCE [LARGE SCALE GENOMIC DNA]</scope>
    <source>
        <strain evidence="4 7">LF13</strain>
    </source>
</reference>
<dbReference type="AlphaFoldDB" id="H1XYY2"/>
<evidence type="ECO:0000256" key="2">
    <source>
        <dbReference type="ARBA" id="ARBA00023002"/>
    </source>
</evidence>
<dbReference type="InterPro" id="IPR036291">
    <property type="entry name" value="NAD(P)-bd_dom_sf"/>
</dbReference>
<evidence type="ECO:0000313" key="4">
    <source>
        <dbReference type="EMBL" id="APF18005.1"/>
    </source>
</evidence>
<dbReference type="SMART" id="SM00829">
    <property type="entry name" value="PKS_ER"/>
    <property type="match status" value="1"/>
</dbReference>
<evidence type="ECO:0000313" key="5">
    <source>
        <dbReference type="EMBL" id="EHO42053.1"/>
    </source>
</evidence>
<dbReference type="RefSeq" id="WP_006929275.1">
    <property type="nucleotide sequence ID" value="NZ_CM001402.1"/>
</dbReference>
<proteinExistence type="predicted"/>
<dbReference type="KEGG" id="caby:Cabys_1256"/>
<dbReference type="eggNOG" id="COG0604">
    <property type="taxonomic scope" value="Bacteria"/>
</dbReference>
<dbReference type="InterPro" id="IPR013154">
    <property type="entry name" value="ADH-like_N"/>
</dbReference>
<dbReference type="SUPFAM" id="SSF50129">
    <property type="entry name" value="GroES-like"/>
    <property type="match status" value="1"/>
</dbReference>
<protein>
    <submittedName>
        <fullName evidence="5">Alcohol dehydrogenase zinc-binding domain protein</fullName>
    </submittedName>
    <submittedName>
        <fullName evidence="4">NADPH2:quinone reductase</fullName>
    </submittedName>
</protein>
<evidence type="ECO:0000313" key="6">
    <source>
        <dbReference type="Proteomes" id="UP000004671"/>
    </source>
</evidence>
<dbReference type="Pfam" id="PF00107">
    <property type="entry name" value="ADH_zinc_N"/>
    <property type="match status" value="1"/>
</dbReference>
<dbReference type="Pfam" id="PF08240">
    <property type="entry name" value="ADH_N"/>
    <property type="match status" value="1"/>
</dbReference>
<gene>
    <name evidence="4" type="ORF">Cabys_1256</name>
    <name evidence="5" type="ORF">Calab_2443</name>
</gene>
<accession>H1XYY2</accession>
<dbReference type="GO" id="GO:0016651">
    <property type="term" value="F:oxidoreductase activity, acting on NAD(P)H"/>
    <property type="evidence" value="ECO:0007669"/>
    <property type="project" value="TreeGrafter"/>
</dbReference>
<dbReference type="Gene3D" id="3.40.50.720">
    <property type="entry name" value="NAD(P)-binding Rossmann-like Domain"/>
    <property type="match status" value="1"/>
</dbReference>
<dbReference type="OrthoDB" id="9808651at2"/>
<dbReference type="EMBL" id="CP018099">
    <property type="protein sequence ID" value="APF18005.1"/>
    <property type="molecule type" value="Genomic_DNA"/>
</dbReference>
<evidence type="ECO:0000313" key="7">
    <source>
        <dbReference type="Proteomes" id="UP000183868"/>
    </source>
</evidence>
<dbReference type="InterPro" id="IPR011032">
    <property type="entry name" value="GroES-like_sf"/>
</dbReference>